<gene>
    <name evidence="2" type="ORF">V8G54_021650</name>
</gene>
<sequence length="149" mass="17086">MEPLSRRLFTLTVLLAVLFSAASNAVNESEITKHKATESRYLGQRNASSFCLHPGFIYYEDVVEEEKLRGQSLKNSSMAERLVLLRFIHEMMDLGELNQSEPLINSVKEFTWLSFKRCRFSVLRFVELADGLNEHAIDNPEEIASMVDE</sequence>
<evidence type="ECO:0000313" key="2">
    <source>
        <dbReference type="EMBL" id="WVZ08304.1"/>
    </source>
</evidence>
<proteinExistence type="predicted"/>
<protein>
    <submittedName>
        <fullName evidence="2">Uncharacterized protein</fullName>
    </submittedName>
</protein>
<keyword evidence="1" id="KW-0732">Signal</keyword>
<evidence type="ECO:0000313" key="3">
    <source>
        <dbReference type="Proteomes" id="UP001374535"/>
    </source>
</evidence>
<accession>A0AAQ3RUH3</accession>
<feature type="signal peptide" evidence="1">
    <location>
        <begin position="1"/>
        <end position="25"/>
    </location>
</feature>
<dbReference type="Proteomes" id="UP001374535">
    <property type="component" value="Chromosome 6"/>
</dbReference>
<keyword evidence="3" id="KW-1185">Reference proteome</keyword>
<feature type="chain" id="PRO_5042849559" evidence="1">
    <location>
        <begin position="26"/>
        <end position="149"/>
    </location>
</feature>
<reference evidence="2 3" key="1">
    <citation type="journal article" date="2023" name="Life. Sci Alliance">
        <title>Evolutionary insights into 3D genome organization and epigenetic landscape of Vigna mungo.</title>
        <authorList>
            <person name="Junaid A."/>
            <person name="Singh B."/>
            <person name="Bhatia S."/>
        </authorList>
    </citation>
    <scope>NUCLEOTIDE SEQUENCE [LARGE SCALE GENOMIC DNA]</scope>
    <source>
        <strain evidence="2">Urdbean</strain>
    </source>
</reference>
<dbReference type="EMBL" id="CP144695">
    <property type="protein sequence ID" value="WVZ08304.1"/>
    <property type="molecule type" value="Genomic_DNA"/>
</dbReference>
<dbReference type="AlphaFoldDB" id="A0AAQ3RUH3"/>
<evidence type="ECO:0000256" key="1">
    <source>
        <dbReference type="SAM" id="SignalP"/>
    </source>
</evidence>
<organism evidence="2 3">
    <name type="scientific">Vigna mungo</name>
    <name type="common">Black gram</name>
    <name type="synonym">Phaseolus mungo</name>
    <dbReference type="NCBI Taxonomy" id="3915"/>
    <lineage>
        <taxon>Eukaryota</taxon>
        <taxon>Viridiplantae</taxon>
        <taxon>Streptophyta</taxon>
        <taxon>Embryophyta</taxon>
        <taxon>Tracheophyta</taxon>
        <taxon>Spermatophyta</taxon>
        <taxon>Magnoliopsida</taxon>
        <taxon>eudicotyledons</taxon>
        <taxon>Gunneridae</taxon>
        <taxon>Pentapetalae</taxon>
        <taxon>rosids</taxon>
        <taxon>fabids</taxon>
        <taxon>Fabales</taxon>
        <taxon>Fabaceae</taxon>
        <taxon>Papilionoideae</taxon>
        <taxon>50 kb inversion clade</taxon>
        <taxon>NPAAA clade</taxon>
        <taxon>indigoferoid/millettioid clade</taxon>
        <taxon>Phaseoleae</taxon>
        <taxon>Vigna</taxon>
    </lineage>
</organism>
<name>A0AAQ3RUH3_VIGMU</name>